<evidence type="ECO:0000313" key="1">
    <source>
        <dbReference type="EMBL" id="JAD38042.1"/>
    </source>
</evidence>
<organism evidence="1">
    <name type="scientific">Arundo donax</name>
    <name type="common">Giant reed</name>
    <name type="synonym">Donax arundinaceus</name>
    <dbReference type="NCBI Taxonomy" id="35708"/>
    <lineage>
        <taxon>Eukaryota</taxon>
        <taxon>Viridiplantae</taxon>
        <taxon>Streptophyta</taxon>
        <taxon>Embryophyta</taxon>
        <taxon>Tracheophyta</taxon>
        <taxon>Spermatophyta</taxon>
        <taxon>Magnoliopsida</taxon>
        <taxon>Liliopsida</taxon>
        <taxon>Poales</taxon>
        <taxon>Poaceae</taxon>
        <taxon>PACMAD clade</taxon>
        <taxon>Arundinoideae</taxon>
        <taxon>Arundineae</taxon>
        <taxon>Arundo</taxon>
    </lineage>
</organism>
<dbReference type="AlphaFoldDB" id="A0A0A8ZT91"/>
<accession>A0A0A8ZT91</accession>
<proteinExistence type="predicted"/>
<name>A0A0A8ZT91_ARUDO</name>
<protein>
    <submittedName>
        <fullName evidence="1">Uncharacterized protein</fullName>
    </submittedName>
</protein>
<dbReference type="EMBL" id="GBRH01259853">
    <property type="protein sequence ID" value="JAD38042.1"/>
    <property type="molecule type" value="Transcribed_RNA"/>
</dbReference>
<reference evidence="1" key="1">
    <citation type="submission" date="2014-09" db="EMBL/GenBank/DDBJ databases">
        <authorList>
            <person name="Magalhaes I.L.F."/>
            <person name="Oliveira U."/>
            <person name="Santos F.R."/>
            <person name="Vidigal T.H.D.A."/>
            <person name="Brescovit A.D."/>
            <person name="Santos A.J."/>
        </authorList>
    </citation>
    <scope>NUCLEOTIDE SEQUENCE</scope>
    <source>
        <tissue evidence="1">Shoot tissue taken approximately 20 cm above the soil surface</tissue>
    </source>
</reference>
<reference evidence="1" key="2">
    <citation type="journal article" date="2015" name="Data Brief">
        <title>Shoot transcriptome of the giant reed, Arundo donax.</title>
        <authorList>
            <person name="Barrero R.A."/>
            <person name="Guerrero F.D."/>
            <person name="Moolhuijzen P."/>
            <person name="Goolsby J.A."/>
            <person name="Tidwell J."/>
            <person name="Bellgard S.E."/>
            <person name="Bellgard M.I."/>
        </authorList>
    </citation>
    <scope>NUCLEOTIDE SEQUENCE</scope>
    <source>
        <tissue evidence="1">Shoot tissue taken approximately 20 cm above the soil surface</tissue>
    </source>
</reference>
<sequence length="75" mass="8493">MVPLASRSRFRNRKEAQWDRPMVWDPDRTTISSAVRVLARNPSMRSVAVLLGPGRLFRASSSVETLPSRRPAGTW</sequence>